<protein>
    <submittedName>
        <fullName evidence="2">Dihydrofolate reductase</fullName>
    </submittedName>
</protein>
<proteinExistence type="predicted"/>
<feature type="domain" description="Bacterial bifunctional deaminase-reductase C-terminal" evidence="1">
    <location>
        <begin position="4"/>
        <end position="166"/>
    </location>
</feature>
<evidence type="ECO:0000313" key="3">
    <source>
        <dbReference type="Proteomes" id="UP000249061"/>
    </source>
</evidence>
<name>A0A2W5TMG8_9BACT</name>
<dbReference type="SUPFAM" id="SSF53597">
    <property type="entry name" value="Dihydrofolate reductase-like"/>
    <property type="match status" value="1"/>
</dbReference>
<dbReference type="PANTHER" id="PTHR38011">
    <property type="entry name" value="DIHYDROFOLATE REDUCTASE FAMILY PROTEIN (AFU_ORTHOLOGUE AFUA_8G06820)"/>
    <property type="match status" value="1"/>
</dbReference>
<dbReference type="Pfam" id="PF01872">
    <property type="entry name" value="RibD_C"/>
    <property type="match status" value="1"/>
</dbReference>
<dbReference type="Proteomes" id="UP000249061">
    <property type="component" value="Unassembled WGS sequence"/>
</dbReference>
<reference evidence="2 3" key="1">
    <citation type="submission" date="2017-08" db="EMBL/GenBank/DDBJ databases">
        <title>Infants hospitalized years apart are colonized by the same room-sourced microbial strains.</title>
        <authorList>
            <person name="Brooks B."/>
            <person name="Olm M.R."/>
            <person name="Firek B.A."/>
            <person name="Baker R."/>
            <person name="Thomas B.C."/>
            <person name="Morowitz M.J."/>
            <person name="Banfield J.F."/>
        </authorList>
    </citation>
    <scope>NUCLEOTIDE SEQUENCE [LARGE SCALE GENOMIC DNA]</scope>
    <source>
        <strain evidence="2">S2_003_000_R2_14</strain>
    </source>
</reference>
<gene>
    <name evidence="2" type="ORF">DI536_09475</name>
</gene>
<comment type="caution">
    <text evidence="2">The sequence shown here is derived from an EMBL/GenBank/DDBJ whole genome shotgun (WGS) entry which is preliminary data.</text>
</comment>
<dbReference type="InterPro" id="IPR024072">
    <property type="entry name" value="DHFR-like_dom_sf"/>
</dbReference>
<evidence type="ECO:0000259" key="1">
    <source>
        <dbReference type="Pfam" id="PF01872"/>
    </source>
</evidence>
<dbReference type="EMBL" id="QFQP01000006">
    <property type="protein sequence ID" value="PZR14997.1"/>
    <property type="molecule type" value="Genomic_DNA"/>
</dbReference>
<dbReference type="GO" id="GO:0009231">
    <property type="term" value="P:riboflavin biosynthetic process"/>
    <property type="evidence" value="ECO:0007669"/>
    <property type="project" value="InterPro"/>
</dbReference>
<dbReference type="AlphaFoldDB" id="A0A2W5TMG8"/>
<dbReference type="PANTHER" id="PTHR38011:SF11">
    <property type="entry name" value="2,5-DIAMINO-6-RIBOSYLAMINO-4(3H)-PYRIMIDINONE 5'-PHOSPHATE REDUCTASE"/>
    <property type="match status" value="1"/>
</dbReference>
<organism evidence="2 3">
    <name type="scientific">Archangium gephyra</name>
    <dbReference type="NCBI Taxonomy" id="48"/>
    <lineage>
        <taxon>Bacteria</taxon>
        <taxon>Pseudomonadati</taxon>
        <taxon>Myxococcota</taxon>
        <taxon>Myxococcia</taxon>
        <taxon>Myxococcales</taxon>
        <taxon>Cystobacterineae</taxon>
        <taxon>Archangiaceae</taxon>
        <taxon>Archangium</taxon>
    </lineage>
</organism>
<dbReference type="GO" id="GO:0008703">
    <property type="term" value="F:5-amino-6-(5-phosphoribosylamino)uracil reductase activity"/>
    <property type="evidence" value="ECO:0007669"/>
    <property type="project" value="InterPro"/>
</dbReference>
<sequence>MQPVVFHIATSVDGFIAGPGGAVDRFSYAGHHVTEYLAAVAGYSAVVMGRRTYQFGLDLGVTDPYPHLETYVFSRSLVSSPNPRVTLINGDVAPTLRRLREQEGKGVYLAGGAQLASQALAAGLLDELIIKVNPLVLGEGTPLFGKGAPITDLKLRSSKTHGSGVTVLHYDVQR</sequence>
<dbReference type="InterPro" id="IPR002734">
    <property type="entry name" value="RibDG_C"/>
</dbReference>
<accession>A0A2W5TMG8</accession>
<dbReference type="InterPro" id="IPR050765">
    <property type="entry name" value="Riboflavin_Biosynth_HTPR"/>
</dbReference>
<evidence type="ECO:0000313" key="2">
    <source>
        <dbReference type="EMBL" id="PZR14997.1"/>
    </source>
</evidence>
<dbReference type="Gene3D" id="3.40.430.10">
    <property type="entry name" value="Dihydrofolate Reductase, subunit A"/>
    <property type="match status" value="1"/>
</dbReference>